<evidence type="ECO:0000256" key="3">
    <source>
        <dbReference type="ARBA" id="ARBA00022723"/>
    </source>
</evidence>
<feature type="domain" description="MobA-like NTP transferase" evidence="9">
    <location>
        <begin position="6"/>
        <end position="156"/>
    </location>
</feature>
<dbReference type="PANTHER" id="PTHR19136">
    <property type="entry name" value="MOLYBDENUM COFACTOR GUANYLYLTRANSFERASE"/>
    <property type="match status" value="1"/>
</dbReference>
<evidence type="ECO:0000256" key="1">
    <source>
        <dbReference type="ARBA" id="ARBA00022490"/>
    </source>
</evidence>
<dbReference type="EC" id="2.7.7.77" evidence="8"/>
<comment type="function">
    <text evidence="8">Transfers a GMP moiety from GTP to Mo-molybdopterin (Mo-MPT) cofactor (Moco or molybdenum cofactor) to form Mo-molybdopterin guanine dinucleotide (Mo-MGD) cofactor.</text>
</comment>
<sequence>MSLPHAVIIAGGKGDRLGGVRKADLLVGGIRLVDRVAQALGAVQAPVMIAVGPQDDGRRARSDSIAVSDLAAPVGGPLAGLAAAIAALHERGIGAGLLVSVAVDTPFLPEDFVAVLAAALGEASAAYAAWGEQFYPPNSIWQIEALAALPERVLEGQAPHSLKALQRELGAVAVDWSSRAPANPFANVNTVGDLVVLGRMARTRGLSPLIHRPGN</sequence>
<dbReference type="GO" id="GO:0046872">
    <property type="term" value="F:metal ion binding"/>
    <property type="evidence" value="ECO:0007669"/>
    <property type="project" value="UniProtKB-KW"/>
</dbReference>
<evidence type="ECO:0000256" key="5">
    <source>
        <dbReference type="ARBA" id="ARBA00022842"/>
    </source>
</evidence>
<dbReference type="GO" id="GO:0005525">
    <property type="term" value="F:GTP binding"/>
    <property type="evidence" value="ECO:0007669"/>
    <property type="project" value="UniProtKB-UniRule"/>
</dbReference>
<dbReference type="Proteomes" id="UP000182258">
    <property type="component" value="Unassembled WGS sequence"/>
</dbReference>
<organism evidence="10 11">
    <name type="scientific">Devosia psychrophila</name>
    <dbReference type="NCBI Taxonomy" id="728005"/>
    <lineage>
        <taxon>Bacteria</taxon>
        <taxon>Pseudomonadati</taxon>
        <taxon>Pseudomonadota</taxon>
        <taxon>Alphaproteobacteria</taxon>
        <taxon>Hyphomicrobiales</taxon>
        <taxon>Devosiaceae</taxon>
        <taxon>Devosia</taxon>
    </lineage>
</organism>
<accession>A0A1I1RIH8</accession>
<feature type="binding site" evidence="8">
    <location>
        <position position="104"/>
    </location>
    <ligand>
        <name>GTP</name>
        <dbReference type="ChEBI" id="CHEBI:37565"/>
    </ligand>
</feature>
<evidence type="ECO:0000313" key="11">
    <source>
        <dbReference type="Proteomes" id="UP000182258"/>
    </source>
</evidence>
<dbReference type="PANTHER" id="PTHR19136:SF81">
    <property type="entry name" value="MOLYBDENUM COFACTOR GUANYLYLTRANSFERASE"/>
    <property type="match status" value="1"/>
</dbReference>
<keyword evidence="6 8" id="KW-0342">GTP-binding</keyword>
<dbReference type="EMBL" id="FOMB01000043">
    <property type="protein sequence ID" value="SFD34086.1"/>
    <property type="molecule type" value="Genomic_DNA"/>
</dbReference>
<keyword evidence="5 8" id="KW-0460">Magnesium</keyword>
<feature type="binding site" evidence="8">
    <location>
        <position position="22"/>
    </location>
    <ligand>
        <name>GTP</name>
        <dbReference type="ChEBI" id="CHEBI:37565"/>
    </ligand>
</feature>
<dbReference type="GO" id="GO:0061603">
    <property type="term" value="F:molybdenum cofactor guanylyltransferase activity"/>
    <property type="evidence" value="ECO:0007669"/>
    <property type="project" value="UniProtKB-EC"/>
</dbReference>
<comment type="caution">
    <text evidence="8">Lacks conserved residue(s) required for the propagation of feature annotation.</text>
</comment>
<dbReference type="OrthoDB" id="9788394at2"/>
<evidence type="ECO:0000256" key="2">
    <source>
        <dbReference type="ARBA" id="ARBA00022679"/>
    </source>
</evidence>
<protein>
    <recommendedName>
        <fullName evidence="8">Molybdenum cofactor guanylyltransferase</fullName>
        <shortName evidence="8">MoCo guanylyltransferase</shortName>
        <ecNumber evidence="8">2.7.7.77</ecNumber>
    </recommendedName>
    <alternativeName>
        <fullName evidence="8">GTP:molybdopterin guanylyltransferase</fullName>
    </alternativeName>
    <alternativeName>
        <fullName evidence="8">Mo-MPT guanylyltransferase</fullName>
    </alternativeName>
    <alternativeName>
        <fullName evidence="8">Molybdopterin guanylyltransferase</fullName>
    </alternativeName>
    <alternativeName>
        <fullName evidence="8">Molybdopterin-guanine dinucleotide synthase</fullName>
        <shortName evidence="8">MGD synthase</shortName>
    </alternativeName>
</protein>
<dbReference type="AlphaFoldDB" id="A0A1I1RIH8"/>
<evidence type="ECO:0000259" key="9">
    <source>
        <dbReference type="Pfam" id="PF12804"/>
    </source>
</evidence>
<proteinExistence type="inferred from homology"/>
<dbReference type="GO" id="GO:0006777">
    <property type="term" value="P:Mo-molybdopterin cofactor biosynthetic process"/>
    <property type="evidence" value="ECO:0007669"/>
    <property type="project" value="UniProtKB-KW"/>
</dbReference>
<dbReference type="STRING" id="728005.SAMN04488059_1436"/>
<keyword evidence="3 8" id="KW-0479">Metal-binding</keyword>
<comment type="subunit">
    <text evidence="8">Monomer.</text>
</comment>
<gene>
    <name evidence="8" type="primary">mobA</name>
    <name evidence="10" type="ORF">SAMN04488059_1436</name>
</gene>
<comment type="domain">
    <text evidence="8">The N-terminal domain determines nucleotide recognition and specific binding, while the C-terminal domain determines the specific binding to the target protein.</text>
</comment>
<reference evidence="10 11" key="1">
    <citation type="submission" date="2016-10" db="EMBL/GenBank/DDBJ databases">
        <authorList>
            <person name="de Groot N.N."/>
        </authorList>
    </citation>
    <scope>NUCLEOTIDE SEQUENCE [LARGE SCALE GENOMIC DNA]</scope>
    <source>
        <strain evidence="10 11">CGMCC 1.10210</strain>
    </source>
</reference>
<name>A0A1I1RIH8_9HYPH</name>
<feature type="binding site" evidence="8">
    <location>
        <position position="104"/>
    </location>
    <ligand>
        <name>Mg(2+)</name>
        <dbReference type="ChEBI" id="CHEBI:18420"/>
    </ligand>
</feature>
<keyword evidence="4 8" id="KW-0547">Nucleotide-binding</keyword>
<dbReference type="InterPro" id="IPR013482">
    <property type="entry name" value="Molybde_CF_guanTrfase"/>
</dbReference>
<comment type="catalytic activity">
    <reaction evidence="8">
        <text>Mo-molybdopterin + GTP + H(+) = Mo-molybdopterin guanine dinucleotide + diphosphate</text>
        <dbReference type="Rhea" id="RHEA:34243"/>
        <dbReference type="ChEBI" id="CHEBI:15378"/>
        <dbReference type="ChEBI" id="CHEBI:33019"/>
        <dbReference type="ChEBI" id="CHEBI:37565"/>
        <dbReference type="ChEBI" id="CHEBI:71302"/>
        <dbReference type="ChEBI" id="CHEBI:71310"/>
        <dbReference type="EC" id="2.7.7.77"/>
    </reaction>
</comment>
<keyword evidence="2 8" id="KW-0808">Transferase</keyword>
<keyword evidence="1 8" id="KW-0963">Cytoplasm</keyword>
<evidence type="ECO:0000313" key="10">
    <source>
        <dbReference type="EMBL" id="SFD34086.1"/>
    </source>
</evidence>
<feature type="binding site" evidence="8">
    <location>
        <begin position="9"/>
        <end position="11"/>
    </location>
    <ligand>
        <name>GTP</name>
        <dbReference type="ChEBI" id="CHEBI:37565"/>
    </ligand>
</feature>
<comment type="cofactor">
    <cofactor evidence="8">
        <name>Mg(2+)</name>
        <dbReference type="ChEBI" id="CHEBI:18420"/>
    </cofactor>
</comment>
<dbReference type="SUPFAM" id="SSF53448">
    <property type="entry name" value="Nucleotide-diphospho-sugar transferases"/>
    <property type="match status" value="1"/>
</dbReference>
<dbReference type="HAMAP" id="MF_00316">
    <property type="entry name" value="MobA"/>
    <property type="match status" value="1"/>
</dbReference>
<dbReference type="InterPro" id="IPR025877">
    <property type="entry name" value="MobA-like_NTP_Trfase"/>
</dbReference>
<dbReference type="RefSeq" id="WP_052952882.1">
    <property type="nucleotide sequence ID" value="NZ_FOMB01000043.1"/>
</dbReference>
<dbReference type="InterPro" id="IPR029044">
    <property type="entry name" value="Nucleotide-diphossugar_trans"/>
</dbReference>
<evidence type="ECO:0000256" key="8">
    <source>
        <dbReference type="HAMAP-Rule" id="MF_00316"/>
    </source>
</evidence>
<dbReference type="Pfam" id="PF12804">
    <property type="entry name" value="NTP_transf_3"/>
    <property type="match status" value="1"/>
</dbReference>
<dbReference type="Gene3D" id="3.90.550.10">
    <property type="entry name" value="Spore Coat Polysaccharide Biosynthesis Protein SpsA, Chain A"/>
    <property type="match status" value="1"/>
</dbReference>
<evidence type="ECO:0000256" key="4">
    <source>
        <dbReference type="ARBA" id="ARBA00022741"/>
    </source>
</evidence>
<dbReference type="GO" id="GO:0005737">
    <property type="term" value="C:cytoplasm"/>
    <property type="evidence" value="ECO:0007669"/>
    <property type="project" value="UniProtKB-SubCell"/>
</dbReference>
<comment type="similarity">
    <text evidence="8">Belongs to the MobA family.</text>
</comment>
<evidence type="ECO:0000256" key="7">
    <source>
        <dbReference type="ARBA" id="ARBA00023150"/>
    </source>
</evidence>
<evidence type="ECO:0000256" key="6">
    <source>
        <dbReference type="ARBA" id="ARBA00023134"/>
    </source>
</evidence>
<keyword evidence="7 8" id="KW-0501">Molybdenum cofactor biosynthesis</keyword>
<comment type="subcellular location">
    <subcellularLocation>
        <location evidence="8">Cytoplasm</location>
    </subcellularLocation>
</comment>